<organism evidence="2 3">
    <name type="scientific">Dermatophagoides pteronyssinus</name>
    <name type="common">European house dust mite</name>
    <dbReference type="NCBI Taxonomy" id="6956"/>
    <lineage>
        <taxon>Eukaryota</taxon>
        <taxon>Metazoa</taxon>
        <taxon>Ecdysozoa</taxon>
        <taxon>Arthropoda</taxon>
        <taxon>Chelicerata</taxon>
        <taxon>Arachnida</taxon>
        <taxon>Acari</taxon>
        <taxon>Acariformes</taxon>
        <taxon>Sarcoptiformes</taxon>
        <taxon>Astigmata</taxon>
        <taxon>Psoroptidia</taxon>
        <taxon>Analgoidea</taxon>
        <taxon>Pyroglyphidae</taxon>
        <taxon>Dermatophagoidinae</taxon>
        <taxon>Dermatophagoides</taxon>
    </lineage>
</organism>
<reference evidence="3" key="1">
    <citation type="submission" date="2025-08" db="UniProtKB">
        <authorList>
            <consortium name="RefSeq"/>
        </authorList>
    </citation>
    <scope>IDENTIFICATION</scope>
    <source>
        <strain evidence="3">Airmid</strain>
    </source>
</reference>
<gene>
    <name evidence="3" type="primary">LOC113792289</name>
</gene>
<accession>A0A6P6XYL8</accession>
<evidence type="ECO:0000313" key="3">
    <source>
        <dbReference type="RefSeq" id="XP_027198006.1"/>
    </source>
</evidence>
<dbReference type="InParanoid" id="A0A6P6XYL8"/>
<proteinExistence type="predicted"/>
<evidence type="ECO:0000256" key="1">
    <source>
        <dbReference type="SAM" id="MobiDB-lite"/>
    </source>
</evidence>
<dbReference type="KEGG" id="dpte:113792289"/>
<name>A0A6P6XYL8_DERPT</name>
<evidence type="ECO:0000313" key="2">
    <source>
        <dbReference type="Proteomes" id="UP000515146"/>
    </source>
</evidence>
<dbReference type="Proteomes" id="UP000515146">
    <property type="component" value="Unplaced"/>
</dbReference>
<feature type="region of interest" description="Disordered" evidence="1">
    <location>
        <begin position="25"/>
        <end position="48"/>
    </location>
</feature>
<keyword evidence="2" id="KW-1185">Reference proteome</keyword>
<feature type="region of interest" description="Disordered" evidence="1">
    <location>
        <begin position="1"/>
        <end position="20"/>
    </location>
</feature>
<feature type="compositionally biased region" description="Polar residues" evidence="1">
    <location>
        <begin position="1"/>
        <end position="14"/>
    </location>
</feature>
<sequence>MSNIQQNQTTTLSINDDCLDNNRNNNSNSCKNLTSPTTLQSPSSPLSSTTMINNRQMMIKSRGYLSAYNNSIGNTGSGNGGAPILLSVPNINGCPPRRRHSWICG</sequence>
<protein>
    <submittedName>
        <fullName evidence="3">Rho GTPase-activating protein gacF-like</fullName>
    </submittedName>
</protein>
<dbReference type="RefSeq" id="XP_027198006.1">
    <property type="nucleotide sequence ID" value="XM_027342205.1"/>
</dbReference>
<dbReference type="AlphaFoldDB" id="A0A6P6XYL8"/>